<dbReference type="SUPFAM" id="SSF50985">
    <property type="entry name" value="RCC1/BLIP-II"/>
    <property type="match status" value="1"/>
</dbReference>
<dbReference type="PANTHER" id="PTHR22870">
    <property type="entry name" value="REGULATOR OF CHROMOSOME CONDENSATION"/>
    <property type="match status" value="1"/>
</dbReference>
<gene>
    <name evidence="6" type="ORF">KUTeg_020987</name>
</gene>
<feature type="region of interest" description="Disordered" evidence="3">
    <location>
        <begin position="1251"/>
        <end position="1272"/>
    </location>
</feature>
<dbReference type="PANTHER" id="PTHR22870:SF408">
    <property type="entry name" value="OS09G0560450 PROTEIN"/>
    <property type="match status" value="1"/>
</dbReference>
<reference evidence="6 7" key="1">
    <citation type="submission" date="2022-12" db="EMBL/GenBank/DDBJ databases">
        <title>Chromosome-level genome of Tegillarca granosa.</title>
        <authorList>
            <person name="Kim J."/>
        </authorList>
    </citation>
    <scope>NUCLEOTIDE SEQUENCE [LARGE SCALE GENOMIC DNA]</scope>
    <source>
        <strain evidence="6">Teg-2019</strain>
        <tissue evidence="6">Adductor muscle</tissue>
    </source>
</reference>
<dbReference type="InterPro" id="IPR036322">
    <property type="entry name" value="WD40_repeat_dom_sf"/>
</dbReference>
<dbReference type="PRINTS" id="PR00633">
    <property type="entry name" value="RCCNDNSATION"/>
</dbReference>
<keyword evidence="1" id="KW-0677">Repeat</keyword>
<feature type="chain" id="PRO_5046538451" description="RCC1-like domain-containing protein" evidence="4">
    <location>
        <begin position="16"/>
        <end position="1613"/>
    </location>
</feature>
<evidence type="ECO:0000256" key="4">
    <source>
        <dbReference type="SAM" id="SignalP"/>
    </source>
</evidence>
<feature type="repeat" description="RCC1" evidence="2">
    <location>
        <begin position="907"/>
        <end position="957"/>
    </location>
</feature>
<evidence type="ECO:0000313" key="6">
    <source>
        <dbReference type="EMBL" id="KAJ8302000.1"/>
    </source>
</evidence>
<dbReference type="InterPro" id="IPR000408">
    <property type="entry name" value="Reg_chr_condens"/>
</dbReference>
<dbReference type="InterPro" id="IPR051210">
    <property type="entry name" value="Ub_ligase/GEF_domain"/>
</dbReference>
<dbReference type="Proteomes" id="UP001217089">
    <property type="component" value="Unassembled WGS sequence"/>
</dbReference>
<evidence type="ECO:0000313" key="7">
    <source>
        <dbReference type="Proteomes" id="UP001217089"/>
    </source>
</evidence>
<dbReference type="InterPro" id="IPR009091">
    <property type="entry name" value="RCC1/BLIP-II"/>
</dbReference>
<keyword evidence="4" id="KW-0732">Signal</keyword>
<sequence length="1613" mass="183053">MQVLVMFQLFELVRLLTVKDECDTGRSPSIVRYAWKEAGEINLLALACTNGFLILRYCCSGREPQLRQLPWPPDKPISSMCFDPTVAWLLIITEDCTLFIIPALAIMDPKARVNQLWKIDDVTITKVKRPKGVPTVVYWWHTMDDQQIAIIGTKNGEVLFVDLLRRKKVNELTVDTKIMQFDLVEDDQQMSTSLLITGQSGLQWKLFLESRTSDLQPVVDKELSDLGYDQIDNRQMPVISIISPTELTKQYFIPLRFYQFQRSVSLMPQYAKGRHFIAAHCDKNSTYQVFDSNIEHLPLFVYKLPFGAYNVILTDKIIFTTTRLAGQKKLLLIANQRAETSLDAEQEFNKDSILQEFNLPQEERLQIVLRKSYPFYWHEKREEDFKMKYMQDNQIRLSPDGAGKESLLKSHDIHVTSHTVLNGCIIITDSTVYECRPRISPERLFLEIAMQQSDITQTENLGIGLGLDVNTLYELAAEQCSHTRKVAAFARHGCVVEVLNYLRQILGSQGSDITAIERKQLTDMAVHCFARGLVMEALELLANLGCYRIDKELIDGLISKGFTSHLVQAAKGVFLQNLKPEEFVNFLCNKIQLALQNCDMIKNCLDELCDETLMRVAETFDPSTPFLRALFSRQMSSRKRTASISSINSLSSDGDHNVMDGNLPDVGKILKIFLLVILTLNTKRDQSGHQVNLDSLLITDSRQVTKIDTVTNSHSQEKKPVEKRRRIPCRPQPIGCGHQHVAMVRNGDVYTWGKTSNGRLGHGDLAPENTISPPCRVETLHMLQVKVISVTCGGEHTVALTQHGLFAWGSSLYGQVGIGTRHIYSRPMLIDSLSTVPCVSVDCGQYHTIALTVDREVYTWGWGVHGQLGHGNPDDLLIPTKVKALSDDTITQISAGYCHTLVLNTQGEVYAFGCGFFGQMGLGSNQKQTLPVKVYTIPEKVTTVATKYFHSVAVTISNHIYIWGSHPYNLRFAAHALRKARQAGQTLGDPVEPYLTPELVDTSYVNGKILQVVTGSSHTAVITSDGDVYMWGRNLEGQLGNNTRQDLSFCFKNSQYGYTVQYYCNKIPSMKIPIMVTSINDRQITHMCSGGEYNIALDSDGLVWVWGKNDTGQLGLEKENQLRISKNSGRRRAGSVVSEVVVPTVCKELPSVKPSSSWRSSLSRSMSSDSGEPDNTWWTEDGTDNRQLDLLPDLQSVGDVKYSRVVILHVLEHLSDMCNCVQLLRKCIDIEDWLSASYICQHQTDYPQTDYPQTDYSQLSQHQTDYSQTDNPQTDYPQVTQHQTDYLQALAFHLKALTKYKANYEDQFTQATIKAVKHYLGLCIQQELSAAQKEENYRVTFIQVFYHWDHHRLPVPELEMILEDYMDNICCVISLDGENKELERKSETDEETKDSNVYIGSNRGFKKQFSTKFCLCVLQKVLEKLASLDFEKKHPICFNAFKSLSKDSFDYGTLDLQPSDRMIPFEQLWQDVVQNLQKGSETKNYIYITRSELDHLDEQLHEQNSTPVNKFSAEESLQEPNTVLFTCGHFYTKKSFFDEVLVKFNRELSLGSSSLPESASLLTQYYSRQGLLPLACPKCVLNALHATIFTVFKKNIKDIFRIVPTYDINCINR</sequence>
<dbReference type="Pfam" id="PF25390">
    <property type="entry name" value="WD40_RLD"/>
    <property type="match status" value="1"/>
</dbReference>
<proteinExistence type="predicted"/>
<keyword evidence="7" id="KW-1185">Reference proteome</keyword>
<evidence type="ECO:0000256" key="1">
    <source>
        <dbReference type="ARBA" id="ARBA00022737"/>
    </source>
</evidence>
<evidence type="ECO:0000256" key="3">
    <source>
        <dbReference type="SAM" id="MobiDB-lite"/>
    </source>
</evidence>
<dbReference type="EMBL" id="JARBDR010000918">
    <property type="protein sequence ID" value="KAJ8302000.1"/>
    <property type="molecule type" value="Genomic_DNA"/>
</dbReference>
<dbReference type="Gene3D" id="2.130.10.30">
    <property type="entry name" value="Regulator of chromosome condensation 1/beta-lactamase-inhibitor protein II"/>
    <property type="match status" value="2"/>
</dbReference>
<comment type="caution">
    <text evidence="6">The sequence shown here is derived from an EMBL/GenBank/DDBJ whole genome shotgun (WGS) entry which is preliminary data.</text>
</comment>
<dbReference type="PROSITE" id="PS50012">
    <property type="entry name" value="RCC1_3"/>
    <property type="match status" value="5"/>
</dbReference>
<dbReference type="PROSITE" id="PS00626">
    <property type="entry name" value="RCC1_2"/>
    <property type="match status" value="2"/>
</dbReference>
<feature type="domain" description="RCC1-like" evidence="5">
    <location>
        <begin position="879"/>
        <end position="1143"/>
    </location>
</feature>
<feature type="signal peptide" evidence="4">
    <location>
        <begin position="1"/>
        <end position="15"/>
    </location>
</feature>
<dbReference type="SUPFAM" id="SSF50978">
    <property type="entry name" value="WD40 repeat-like"/>
    <property type="match status" value="1"/>
</dbReference>
<dbReference type="Pfam" id="PF00415">
    <property type="entry name" value="RCC1"/>
    <property type="match status" value="2"/>
</dbReference>
<feature type="region of interest" description="Disordered" evidence="3">
    <location>
        <begin position="711"/>
        <end position="732"/>
    </location>
</feature>
<evidence type="ECO:0000256" key="2">
    <source>
        <dbReference type="PROSITE-ProRule" id="PRU00235"/>
    </source>
</evidence>
<protein>
    <recommendedName>
        <fullName evidence="5">RCC1-like domain-containing protein</fullName>
    </recommendedName>
</protein>
<evidence type="ECO:0000259" key="5">
    <source>
        <dbReference type="Pfam" id="PF25390"/>
    </source>
</evidence>
<feature type="repeat" description="RCC1" evidence="2">
    <location>
        <begin position="803"/>
        <end position="854"/>
    </location>
</feature>
<feature type="region of interest" description="Disordered" evidence="3">
    <location>
        <begin position="1151"/>
        <end position="1181"/>
    </location>
</feature>
<dbReference type="InterPro" id="IPR058923">
    <property type="entry name" value="RCC1-like_dom"/>
</dbReference>
<feature type="repeat" description="RCC1" evidence="2">
    <location>
        <begin position="1026"/>
        <end position="1100"/>
    </location>
</feature>
<feature type="repeat" description="RCC1" evidence="2">
    <location>
        <begin position="747"/>
        <end position="803"/>
    </location>
</feature>
<organism evidence="6 7">
    <name type="scientific">Tegillarca granosa</name>
    <name type="common">Malaysian cockle</name>
    <name type="synonym">Anadara granosa</name>
    <dbReference type="NCBI Taxonomy" id="220873"/>
    <lineage>
        <taxon>Eukaryota</taxon>
        <taxon>Metazoa</taxon>
        <taxon>Spiralia</taxon>
        <taxon>Lophotrochozoa</taxon>
        <taxon>Mollusca</taxon>
        <taxon>Bivalvia</taxon>
        <taxon>Autobranchia</taxon>
        <taxon>Pteriomorphia</taxon>
        <taxon>Arcoida</taxon>
        <taxon>Arcoidea</taxon>
        <taxon>Arcidae</taxon>
        <taxon>Tegillarca</taxon>
    </lineage>
</organism>
<feature type="compositionally biased region" description="Low complexity" evidence="3">
    <location>
        <begin position="1151"/>
        <end position="1170"/>
    </location>
</feature>
<name>A0ABQ9EA08_TEGGR</name>
<feature type="repeat" description="RCC1" evidence="2">
    <location>
        <begin position="855"/>
        <end position="906"/>
    </location>
</feature>
<accession>A0ABQ9EA08</accession>